<proteinExistence type="predicted"/>
<name>A0ABN8I8B9_9NEOP</name>
<reference evidence="2" key="1">
    <citation type="submission" date="2022-03" db="EMBL/GenBank/DDBJ databases">
        <authorList>
            <person name="Martin H S."/>
        </authorList>
    </citation>
    <scope>NUCLEOTIDE SEQUENCE</scope>
</reference>
<protein>
    <submittedName>
        <fullName evidence="2">Uncharacterized protein</fullName>
    </submittedName>
</protein>
<accession>A0ABN8I8B9</accession>
<organism evidence="2 3">
    <name type="scientific">Iphiclides podalirius</name>
    <name type="common">scarce swallowtail</name>
    <dbReference type="NCBI Taxonomy" id="110791"/>
    <lineage>
        <taxon>Eukaryota</taxon>
        <taxon>Metazoa</taxon>
        <taxon>Ecdysozoa</taxon>
        <taxon>Arthropoda</taxon>
        <taxon>Hexapoda</taxon>
        <taxon>Insecta</taxon>
        <taxon>Pterygota</taxon>
        <taxon>Neoptera</taxon>
        <taxon>Endopterygota</taxon>
        <taxon>Lepidoptera</taxon>
        <taxon>Glossata</taxon>
        <taxon>Ditrysia</taxon>
        <taxon>Papilionoidea</taxon>
        <taxon>Papilionidae</taxon>
        <taxon>Papilioninae</taxon>
        <taxon>Iphiclides</taxon>
    </lineage>
</organism>
<feature type="region of interest" description="Disordered" evidence="1">
    <location>
        <begin position="46"/>
        <end position="92"/>
    </location>
</feature>
<evidence type="ECO:0000313" key="2">
    <source>
        <dbReference type="EMBL" id="CAH2050413.1"/>
    </source>
</evidence>
<feature type="non-terminal residue" evidence="2">
    <location>
        <position position="1"/>
    </location>
</feature>
<gene>
    <name evidence="2" type="ORF">IPOD504_LOCUS7437</name>
</gene>
<dbReference type="EMBL" id="OW152814">
    <property type="protein sequence ID" value="CAH2050413.1"/>
    <property type="molecule type" value="Genomic_DNA"/>
</dbReference>
<dbReference type="Proteomes" id="UP000837857">
    <property type="component" value="Chromosome 2"/>
</dbReference>
<sequence length="106" mass="11436">MPNTAELDRWRVAWRQELGRQGCEGGKVGARGRRGAAREWAAARLRGPVPPPVRTPAAPLPHGRPHSAEQQCPKKRRDSTDPAAAQSAMVERTARVAAGRTVAGEL</sequence>
<evidence type="ECO:0000313" key="3">
    <source>
        <dbReference type="Proteomes" id="UP000837857"/>
    </source>
</evidence>
<keyword evidence="3" id="KW-1185">Reference proteome</keyword>
<evidence type="ECO:0000256" key="1">
    <source>
        <dbReference type="SAM" id="MobiDB-lite"/>
    </source>
</evidence>